<keyword evidence="5" id="KW-0653">Protein transport</keyword>
<evidence type="ECO:0000256" key="4">
    <source>
        <dbReference type="ARBA" id="ARBA00022816"/>
    </source>
</evidence>
<dbReference type="GO" id="GO:0045893">
    <property type="term" value="P:positive regulation of DNA-templated transcription"/>
    <property type="evidence" value="ECO:0007669"/>
    <property type="project" value="TreeGrafter"/>
</dbReference>
<dbReference type="GO" id="GO:0006606">
    <property type="term" value="P:protein import into nucleus"/>
    <property type="evidence" value="ECO:0007669"/>
    <property type="project" value="TreeGrafter"/>
</dbReference>
<evidence type="ECO:0008006" key="12">
    <source>
        <dbReference type="Google" id="ProtNLM"/>
    </source>
</evidence>
<keyword evidence="8" id="KW-0539">Nucleus</keyword>
<reference evidence="10 11" key="1">
    <citation type="journal article" date="2015" name="Genome Biol. Evol.">
        <title>Phylogenomic analyses indicate that early fungi evolved digesting cell walls of algal ancestors of land plants.</title>
        <authorList>
            <person name="Chang Y."/>
            <person name="Wang S."/>
            <person name="Sekimoto S."/>
            <person name="Aerts A.L."/>
            <person name="Choi C."/>
            <person name="Clum A."/>
            <person name="LaButti K.M."/>
            <person name="Lindquist E.A."/>
            <person name="Yee Ngan C."/>
            <person name="Ohm R.A."/>
            <person name="Salamov A.A."/>
            <person name="Grigoriev I.V."/>
            <person name="Spatafora J.W."/>
            <person name="Berbee M.L."/>
        </authorList>
    </citation>
    <scope>NUCLEOTIDE SEQUENCE [LARGE SCALE GENOMIC DNA]</scope>
    <source>
        <strain evidence="10 11">NRRL 28638</strain>
    </source>
</reference>
<dbReference type="GO" id="GO:0017056">
    <property type="term" value="F:structural constituent of nuclear pore"/>
    <property type="evidence" value="ECO:0007669"/>
    <property type="project" value="TreeGrafter"/>
</dbReference>
<sequence>MSFNKIPKDNEAINNDSGSDNEIETKSGGFNKTTSSFFGNTSTSFGNTNLQNGGQIAPVSFGFGASASTQDTSNKTSTPAFSFGLSNDVGGASKPANKRNNTDDISSGSESDSDSSDKESKRTKVQISGPPGKKKDTQISKKNGQHRITDITKDKKHWGSFAHNPQLSNHALLGGYTQSDKRDFPPTLKLVEYTTFSQAHIQLIELYYQTFDTVQDQCPIQVCKNGARSEDLYLTKLLKFAENYSTILSQLNINNEESDNDQYIAEKYSTSLIDQFKHYLSLVKYRLYTDNFPAKWFHEWYNRYPNNFTKKLISTIRAENEVPEFVIEKIIPRLVFQRDLTSATIILSMIKTDIASCINTILAKYPDPQNFEQSTYQESFYEWKQFCINMKDQFDQSHPSSPKTELYTLLKLFASPIENTQAGSDFNLKLIESLTTCWEEGVGAILYYSRPEISNTSLSTLTKLAQTIIVRKDRPLLALDYTISSLLRNDWIESLTSCAALNLPIALHVTDLVHRRSLLNEKWTKDSAINRTDFVNFKQQLTQKYLTDELTYYPISREIAFSYLRVGGTRCQSTFDEILAHMTIPQLQKLPQFSSDFSLDFPYRKFIEKHLGYRYLHKHDYINSLNHFYSSRDEENITKVLKNMYESEFVKEEGAYISQLKDLFPDSPELFNQLPYLASMVYFSHFVYHVKSNDYTQALFYLNFIVSKSSVPLYIIPTIFDLFKPWLKDENIRIPNKLSPAFVHLINSISTNNELQAEVFQFSTNAQRLMTLLEFNSCSKFFKNWISSYKNNHTPKSVIVQPNRITRFHTN</sequence>
<dbReference type="PANTHER" id="PTHR13373">
    <property type="entry name" value="FROUNT PROTEIN-RELATED"/>
    <property type="match status" value="1"/>
</dbReference>
<name>A0A137P665_CONC2</name>
<keyword evidence="3" id="KW-0813">Transport</keyword>
<keyword evidence="4" id="KW-0509">mRNA transport</keyword>
<feature type="compositionally biased region" description="Low complexity" evidence="9">
    <location>
        <begin position="30"/>
        <end position="49"/>
    </location>
</feature>
<evidence type="ECO:0000256" key="5">
    <source>
        <dbReference type="ARBA" id="ARBA00022927"/>
    </source>
</evidence>
<protein>
    <recommendedName>
        <fullName evidence="12">Nuclear pore complex protein Nup85</fullName>
    </recommendedName>
</protein>
<evidence type="ECO:0000256" key="6">
    <source>
        <dbReference type="ARBA" id="ARBA00023010"/>
    </source>
</evidence>
<gene>
    <name evidence="10" type="ORF">CONCODRAFT_85269</name>
</gene>
<comment type="similarity">
    <text evidence="2">Belongs to the nucleoporin Nup85 family.</text>
</comment>
<dbReference type="PANTHER" id="PTHR13373:SF21">
    <property type="entry name" value="NUCLEAR PORE COMPLEX PROTEIN NUP85"/>
    <property type="match status" value="1"/>
</dbReference>
<proteinExistence type="inferred from homology"/>
<dbReference type="AlphaFoldDB" id="A0A137P665"/>
<dbReference type="GO" id="GO:0031080">
    <property type="term" value="C:nuclear pore outer ring"/>
    <property type="evidence" value="ECO:0007669"/>
    <property type="project" value="TreeGrafter"/>
</dbReference>
<organism evidence="10 11">
    <name type="scientific">Conidiobolus coronatus (strain ATCC 28846 / CBS 209.66 / NRRL 28638)</name>
    <name type="common">Delacroixia coronata</name>
    <dbReference type="NCBI Taxonomy" id="796925"/>
    <lineage>
        <taxon>Eukaryota</taxon>
        <taxon>Fungi</taxon>
        <taxon>Fungi incertae sedis</taxon>
        <taxon>Zoopagomycota</taxon>
        <taxon>Entomophthoromycotina</taxon>
        <taxon>Entomophthoromycetes</taxon>
        <taxon>Entomophthorales</taxon>
        <taxon>Ancylistaceae</taxon>
        <taxon>Conidiobolus</taxon>
    </lineage>
</organism>
<feature type="compositionally biased region" description="Polar residues" evidence="9">
    <location>
        <begin position="66"/>
        <end position="80"/>
    </location>
</feature>
<evidence type="ECO:0000313" key="11">
    <source>
        <dbReference type="Proteomes" id="UP000070444"/>
    </source>
</evidence>
<dbReference type="GO" id="GO:0006406">
    <property type="term" value="P:mRNA export from nucleus"/>
    <property type="evidence" value="ECO:0007669"/>
    <property type="project" value="TreeGrafter"/>
</dbReference>
<keyword evidence="11" id="KW-1185">Reference proteome</keyword>
<dbReference type="Proteomes" id="UP000070444">
    <property type="component" value="Unassembled WGS sequence"/>
</dbReference>
<keyword evidence="7" id="KW-0906">Nuclear pore complex</keyword>
<dbReference type="EMBL" id="KQ964500">
    <property type="protein sequence ID" value="KXN70497.1"/>
    <property type="molecule type" value="Genomic_DNA"/>
</dbReference>
<dbReference type="InterPro" id="IPR011502">
    <property type="entry name" value="Nucleoporin_Nup85"/>
</dbReference>
<evidence type="ECO:0000256" key="8">
    <source>
        <dbReference type="ARBA" id="ARBA00023242"/>
    </source>
</evidence>
<accession>A0A137P665</accession>
<feature type="region of interest" description="Disordered" evidence="9">
    <location>
        <begin position="1"/>
        <end position="147"/>
    </location>
</feature>
<evidence type="ECO:0000256" key="1">
    <source>
        <dbReference type="ARBA" id="ARBA00004567"/>
    </source>
</evidence>
<evidence type="ECO:0000256" key="2">
    <source>
        <dbReference type="ARBA" id="ARBA00005573"/>
    </source>
</evidence>
<comment type="subcellular location">
    <subcellularLocation>
        <location evidence="1">Nucleus</location>
        <location evidence="1">Nuclear pore complex</location>
    </subcellularLocation>
</comment>
<evidence type="ECO:0000313" key="10">
    <source>
        <dbReference type="EMBL" id="KXN70497.1"/>
    </source>
</evidence>
<evidence type="ECO:0000256" key="3">
    <source>
        <dbReference type="ARBA" id="ARBA00022448"/>
    </source>
</evidence>
<evidence type="ECO:0000256" key="9">
    <source>
        <dbReference type="SAM" id="MobiDB-lite"/>
    </source>
</evidence>
<feature type="compositionally biased region" description="Basic and acidic residues" evidence="9">
    <location>
        <begin position="1"/>
        <end position="11"/>
    </location>
</feature>
<evidence type="ECO:0000256" key="7">
    <source>
        <dbReference type="ARBA" id="ARBA00023132"/>
    </source>
</evidence>
<keyword evidence="6" id="KW-0811">Translocation</keyword>